<dbReference type="InterPro" id="IPR035904">
    <property type="entry name" value="Chorismate_synth_AroC_sf"/>
</dbReference>
<feature type="binding site" evidence="11">
    <location>
        <begin position="123"/>
        <end position="125"/>
    </location>
    <ligand>
        <name>FMN</name>
        <dbReference type="ChEBI" id="CHEBI:58210"/>
    </ligand>
</feature>
<dbReference type="EC" id="4.2.3.5" evidence="3 11"/>
<dbReference type="GO" id="GO:0009423">
    <property type="term" value="P:chorismate biosynthetic process"/>
    <property type="evidence" value="ECO:0007669"/>
    <property type="project" value="UniProtKB-UniRule"/>
</dbReference>
<evidence type="ECO:0000256" key="7">
    <source>
        <dbReference type="ARBA" id="ARBA00022827"/>
    </source>
</evidence>
<evidence type="ECO:0000313" key="12">
    <source>
        <dbReference type="EMBL" id="HIT49607.1"/>
    </source>
</evidence>
<keyword evidence="8 11" id="KW-0521">NADP</keyword>
<dbReference type="Pfam" id="PF01264">
    <property type="entry name" value="Chorismate_synt"/>
    <property type="match status" value="1"/>
</dbReference>
<proteinExistence type="inferred from homology"/>
<evidence type="ECO:0000256" key="10">
    <source>
        <dbReference type="ARBA" id="ARBA00023239"/>
    </source>
</evidence>
<reference evidence="12" key="2">
    <citation type="journal article" date="2021" name="PeerJ">
        <title>Extensive microbial diversity within the chicken gut microbiome revealed by metagenomics and culture.</title>
        <authorList>
            <person name="Gilroy R."/>
            <person name="Ravi A."/>
            <person name="Getino M."/>
            <person name="Pursley I."/>
            <person name="Horton D.L."/>
            <person name="Alikhan N.F."/>
            <person name="Baker D."/>
            <person name="Gharbi K."/>
            <person name="Hall N."/>
            <person name="Watson M."/>
            <person name="Adriaenssens E.M."/>
            <person name="Foster-Nyarko E."/>
            <person name="Jarju S."/>
            <person name="Secka A."/>
            <person name="Antonio M."/>
            <person name="Oren A."/>
            <person name="Chaudhuri R.R."/>
            <person name="La Ragione R."/>
            <person name="Hildebrand F."/>
            <person name="Pallen M.J."/>
        </authorList>
    </citation>
    <scope>NUCLEOTIDE SEQUENCE</scope>
    <source>
        <strain evidence="12">ChiW17-6978</strain>
    </source>
</reference>
<evidence type="ECO:0000256" key="9">
    <source>
        <dbReference type="ARBA" id="ARBA00023141"/>
    </source>
</evidence>
<evidence type="ECO:0000256" key="11">
    <source>
        <dbReference type="HAMAP-Rule" id="MF_00300"/>
    </source>
</evidence>
<comment type="similarity">
    <text evidence="2 11">Belongs to the chorismate synthase family.</text>
</comment>
<comment type="function">
    <text evidence="11">Catalyzes the anti-1,4-elimination of the C-3 phosphate and the C-6 proR hydrogen from 5-enolpyruvylshikimate-3-phosphate (EPSP) to yield chorismate, which is the branch point compound that serves as the starting substrate for the three terminal pathways of aromatic amino acid biosynthesis. This reaction introduces a second double bond into the aromatic ring system.</text>
</comment>
<comment type="caution">
    <text evidence="11">Lacks conserved residue(s) required for the propagation of feature annotation.</text>
</comment>
<dbReference type="EMBL" id="DVLF01000037">
    <property type="protein sequence ID" value="HIT49607.1"/>
    <property type="molecule type" value="Genomic_DNA"/>
</dbReference>
<comment type="caution">
    <text evidence="12">The sequence shown here is derived from an EMBL/GenBank/DDBJ whole genome shotgun (WGS) entry which is preliminary data.</text>
</comment>
<organism evidence="12 13">
    <name type="scientific">Candidatus Pelethenecus faecipullorum</name>
    <dbReference type="NCBI Taxonomy" id="2840900"/>
    <lineage>
        <taxon>Bacteria</taxon>
        <taxon>Bacillati</taxon>
        <taxon>Mycoplasmatota</taxon>
        <taxon>Mollicutes</taxon>
        <taxon>Candidatus Pelethenecus</taxon>
    </lineage>
</organism>
<evidence type="ECO:0000256" key="5">
    <source>
        <dbReference type="ARBA" id="ARBA00022630"/>
    </source>
</evidence>
<keyword evidence="4 11" id="KW-0028">Amino-acid biosynthesis</keyword>
<evidence type="ECO:0000256" key="1">
    <source>
        <dbReference type="ARBA" id="ARBA00005044"/>
    </source>
</evidence>
<dbReference type="CDD" id="cd07304">
    <property type="entry name" value="Chorismate_synthase"/>
    <property type="match status" value="1"/>
</dbReference>
<evidence type="ECO:0000256" key="4">
    <source>
        <dbReference type="ARBA" id="ARBA00022605"/>
    </source>
</evidence>
<feature type="binding site" evidence="11">
    <location>
        <position position="46"/>
    </location>
    <ligand>
        <name>NADP(+)</name>
        <dbReference type="ChEBI" id="CHEBI:58349"/>
    </ligand>
</feature>
<keyword evidence="9 11" id="KW-0057">Aromatic amino acid biosynthesis</keyword>
<evidence type="ECO:0000256" key="2">
    <source>
        <dbReference type="ARBA" id="ARBA00008014"/>
    </source>
</evidence>
<dbReference type="Gene3D" id="3.60.150.10">
    <property type="entry name" value="Chorismate synthase AroC"/>
    <property type="match status" value="2"/>
</dbReference>
<dbReference type="AlphaFoldDB" id="A0A9D1KIL5"/>
<dbReference type="GO" id="GO:0008652">
    <property type="term" value="P:amino acid biosynthetic process"/>
    <property type="evidence" value="ECO:0007669"/>
    <property type="project" value="UniProtKB-KW"/>
</dbReference>
<dbReference type="Proteomes" id="UP000886758">
    <property type="component" value="Unassembled WGS sequence"/>
</dbReference>
<comment type="pathway">
    <text evidence="1 11">Metabolic intermediate biosynthesis; chorismate biosynthesis; chorismate from D-erythrose 4-phosphate and phosphoenolpyruvate: step 7/7.</text>
</comment>
<comment type="subunit">
    <text evidence="11">Homotetramer.</text>
</comment>
<dbReference type="GO" id="GO:0004107">
    <property type="term" value="F:chorismate synthase activity"/>
    <property type="evidence" value="ECO:0007669"/>
    <property type="project" value="UniProtKB-UniRule"/>
</dbReference>
<keyword evidence="6 11" id="KW-0288">FMN</keyword>
<reference evidence="12" key="1">
    <citation type="submission" date="2020-10" db="EMBL/GenBank/DDBJ databases">
        <authorList>
            <person name="Gilroy R."/>
        </authorList>
    </citation>
    <scope>NUCLEOTIDE SEQUENCE</scope>
    <source>
        <strain evidence="12">ChiW17-6978</strain>
    </source>
</reference>
<evidence type="ECO:0000256" key="3">
    <source>
        <dbReference type="ARBA" id="ARBA00013036"/>
    </source>
</evidence>
<dbReference type="SUPFAM" id="SSF103263">
    <property type="entry name" value="Chorismate synthase, AroC"/>
    <property type="match status" value="1"/>
</dbReference>
<evidence type="ECO:0000256" key="8">
    <source>
        <dbReference type="ARBA" id="ARBA00022857"/>
    </source>
</evidence>
<dbReference type="PANTHER" id="PTHR21085:SF0">
    <property type="entry name" value="CHORISMATE SYNTHASE"/>
    <property type="match status" value="1"/>
</dbReference>
<dbReference type="GO" id="GO:0005829">
    <property type="term" value="C:cytosol"/>
    <property type="evidence" value="ECO:0007669"/>
    <property type="project" value="TreeGrafter"/>
</dbReference>
<evidence type="ECO:0000313" key="13">
    <source>
        <dbReference type="Proteomes" id="UP000886758"/>
    </source>
</evidence>
<feature type="binding site" evidence="11">
    <location>
        <position position="297"/>
    </location>
    <ligand>
        <name>FMN</name>
        <dbReference type="ChEBI" id="CHEBI:58210"/>
    </ligand>
</feature>
<dbReference type="InterPro" id="IPR020541">
    <property type="entry name" value="Chorismate_synthase_CS"/>
</dbReference>
<protein>
    <recommendedName>
        <fullName evidence="3 11">Chorismate synthase</fullName>
        <shortName evidence="11">CS</shortName>
        <ecNumber evidence="3 11">4.2.3.5</ecNumber>
    </recommendedName>
    <alternativeName>
        <fullName evidence="11">5-enolpyruvylshikimate-3-phosphate phospholyase</fullName>
    </alternativeName>
</protein>
<accession>A0A9D1KIL5</accession>
<dbReference type="InterPro" id="IPR000453">
    <property type="entry name" value="Chorismate_synth"/>
</dbReference>
<dbReference type="PANTHER" id="PTHR21085">
    <property type="entry name" value="CHORISMATE SYNTHASE"/>
    <property type="match status" value="1"/>
</dbReference>
<sequence>MNHIGRLFQIEIFGESHGPSVGVVIDGILPGISLTEADFTADLKRRKAGQMGTTTRTEADSVHIESGLYNGKTTGSPMLLRFSNTNVDSGVYESIRFHPRPSHADFVAERKYAGYQDYRGGGHFSGRLSIGLVAAGVIAKKMLPDLCFETKIVNLGGCTKIEDFPLVLEKTMEEQDSIGGIVQIKVSGMPIGLGEPYFDSLESTISHLLFSVGGVKGVEFGTGFDGVSLKGSQFNDCLISSSGKTATNHNGGINGGISNGNDLEIRIFVKPTPSISKAQQTYDFKSHQVEELKIKGRHDQAIVLRAGVVLEACCAIALCDAMLIRKANGGIKNE</sequence>
<keyword evidence="7 11" id="KW-0274">FAD</keyword>
<dbReference type="HAMAP" id="MF_00300">
    <property type="entry name" value="Chorismate_synth"/>
    <property type="match status" value="1"/>
</dbReference>
<name>A0A9D1KIL5_9MOLU</name>
<keyword evidence="10 11" id="KW-0456">Lyase</keyword>
<comment type="cofactor">
    <cofactor evidence="11">
        <name>FMNH2</name>
        <dbReference type="ChEBI" id="CHEBI:57618"/>
    </cofactor>
    <text evidence="11">Reduced FMN (FMNH(2)).</text>
</comment>
<gene>
    <name evidence="11" type="primary">aroC</name>
    <name evidence="12" type="ORF">IAD46_01135</name>
</gene>
<keyword evidence="5 11" id="KW-0285">Flavoprotein</keyword>
<comment type="catalytic activity">
    <reaction evidence="11">
        <text>5-O-(1-carboxyvinyl)-3-phosphoshikimate = chorismate + phosphate</text>
        <dbReference type="Rhea" id="RHEA:21020"/>
        <dbReference type="ChEBI" id="CHEBI:29748"/>
        <dbReference type="ChEBI" id="CHEBI:43474"/>
        <dbReference type="ChEBI" id="CHEBI:57701"/>
        <dbReference type="EC" id="4.2.3.5"/>
    </reaction>
</comment>
<feature type="binding site" evidence="11">
    <location>
        <position position="255"/>
    </location>
    <ligand>
        <name>FMN</name>
        <dbReference type="ChEBI" id="CHEBI:58210"/>
    </ligand>
</feature>
<dbReference type="PIRSF" id="PIRSF001456">
    <property type="entry name" value="Chorismate_synth"/>
    <property type="match status" value="1"/>
</dbReference>
<dbReference type="PROSITE" id="PS00788">
    <property type="entry name" value="CHORISMATE_SYNTHASE_2"/>
    <property type="match status" value="1"/>
</dbReference>
<dbReference type="GO" id="GO:0010181">
    <property type="term" value="F:FMN binding"/>
    <property type="evidence" value="ECO:0007669"/>
    <property type="project" value="TreeGrafter"/>
</dbReference>
<feature type="binding site" evidence="11">
    <location>
        <begin position="270"/>
        <end position="274"/>
    </location>
    <ligand>
        <name>FMN</name>
        <dbReference type="ChEBI" id="CHEBI:58210"/>
    </ligand>
</feature>
<evidence type="ECO:0000256" key="6">
    <source>
        <dbReference type="ARBA" id="ARBA00022643"/>
    </source>
</evidence>
<dbReference type="GO" id="GO:0009073">
    <property type="term" value="P:aromatic amino acid family biosynthetic process"/>
    <property type="evidence" value="ECO:0007669"/>
    <property type="project" value="UniProtKB-KW"/>
</dbReference>